<comment type="caution">
    <text evidence="3">The sequence shown here is derived from an EMBL/GenBank/DDBJ whole genome shotgun (WGS) entry which is preliminary data.</text>
</comment>
<dbReference type="InterPro" id="IPR051122">
    <property type="entry name" value="SDR_DHRS6-like"/>
</dbReference>
<dbReference type="PANTHER" id="PTHR43477:SF1">
    <property type="entry name" value="DIHYDROANTICAPSIN 7-DEHYDROGENASE"/>
    <property type="match status" value="1"/>
</dbReference>
<evidence type="ECO:0000256" key="2">
    <source>
        <dbReference type="ARBA" id="ARBA00023002"/>
    </source>
</evidence>
<gene>
    <name evidence="3" type="ORF">BA062_09490</name>
</gene>
<dbReference type="Gene3D" id="3.40.50.720">
    <property type="entry name" value="NAD(P)-binding Rossmann-like Domain"/>
    <property type="match status" value="1"/>
</dbReference>
<evidence type="ECO:0000313" key="3">
    <source>
        <dbReference type="EMBL" id="PXY35718.1"/>
    </source>
</evidence>
<proteinExistence type="inferred from homology"/>
<accession>A0A318LTQ0</accession>
<dbReference type="CDD" id="cd05233">
    <property type="entry name" value="SDR_c"/>
    <property type="match status" value="1"/>
</dbReference>
<evidence type="ECO:0000313" key="4">
    <source>
        <dbReference type="Proteomes" id="UP000247892"/>
    </source>
</evidence>
<dbReference type="RefSeq" id="WP_110335724.1">
    <property type="nucleotide sequence ID" value="NZ_JBHVKT010000024.1"/>
</dbReference>
<dbReference type="OrthoDB" id="670853at2"/>
<dbReference type="GO" id="GO:0016491">
    <property type="term" value="F:oxidoreductase activity"/>
    <property type="evidence" value="ECO:0007669"/>
    <property type="project" value="UniProtKB-KW"/>
</dbReference>
<name>A0A318LTQ0_9PSEU</name>
<dbReference type="InterPro" id="IPR036291">
    <property type="entry name" value="NAD(P)-bd_dom_sf"/>
</dbReference>
<dbReference type="PRINTS" id="PR00081">
    <property type="entry name" value="GDHRDH"/>
</dbReference>
<dbReference type="EMBL" id="MASU01000005">
    <property type="protein sequence ID" value="PXY35718.1"/>
    <property type="molecule type" value="Genomic_DNA"/>
</dbReference>
<sequence>MLLEGKNAIIYGGAGAVGSAVATAFAREGATVHLAGRTRKTLDEVADRLRADGGRAETAVLDALDENAVDAHADAVAATAGSIDVSLNVIGYEDVHGTPLAEMSLEDFDRPIRNATRSTFLTTRAAARHMIRQRSGVILTFGGDGGREPIRDYYIGGFQVALGSLDILRRQLAAELGEYGIRVLTLHTGGITETLPEDFEGRDTIVDMIVSKTMLKRAATFAEVGNVAAFAASDLASSMTSASLNITCGGVSD</sequence>
<dbReference type="SUPFAM" id="SSF51735">
    <property type="entry name" value="NAD(P)-binding Rossmann-fold domains"/>
    <property type="match status" value="1"/>
</dbReference>
<protein>
    <submittedName>
        <fullName evidence="3">3-oxoacyl-ACP reductase</fullName>
    </submittedName>
</protein>
<dbReference type="Proteomes" id="UP000247892">
    <property type="component" value="Unassembled WGS sequence"/>
</dbReference>
<dbReference type="AlphaFoldDB" id="A0A318LTQ0"/>
<keyword evidence="4" id="KW-1185">Reference proteome</keyword>
<organism evidence="3 4">
    <name type="scientific">Prauserella flavalba</name>
    <dbReference type="NCBI Taxonomy" id="1477506"/>
    <lineage>
        <taxon>Bacteria</taxon>
        <taxon>Bacillati</taxon>
        <taxon>Actinomycetota</taxon>
        <taxon>Actinomycetes</taxon>
        <taxon>Pseudonocardiales</taxon>
        <taxon>Pseudonocardiaceae</taxon>
        <taxon>Prauserella</taxon>
    </lineage>
</organism>
<dbReference type="InterPro" id="IPR002347">
    <property type="entry name" value="SDR_fam"/>
</dbReference>
<evidence type="ECO:0000256" key="1">
    <source>
        <dbReference type="ARBA" id="ARBA00006484"/>
    </source>
</evidence>
<dbReference type="Pfam" id="PF13561">
    <property type="entry name" value="adh_short_C2"/>
    <property type="match status" value="1"/>
</dbReference>
<dbReference type="PANTHER" id="PTHR43477">
    <property type="entry name" value="DIHYDROANTICAPSIN 7-DEHYDROGENASE"/>
    <property type="match status" value="1"/>
</dbReference>
<comment type="similarity">
    <text evidence="1">Belongs to the short-chain dehydrogenases/reductases (SDR) family.</text>
</comment>
<reference evidence="3 4" key="1">
    <citation type="submission" date="2016-07" db="EMBL/GenBank/DDBJ databases">
        <title>Draft genome sequence of Prauserella sp. YIM 121212, isolated from alkaline soil.</title>
        <authorList>
            <person name="Ruckert C."/>
            <person name="Albersmeier A."/>
            <person name="Jiang C.-L."/>
            <person name="Jiang Y."/>
            <person name="Kalinowski J."/>
            <person name="Schneider O."/>
            <person name="Winkler A."/>
            <person name="Zotchev S.B."/>
        </authorList>
    </citation>
    <scope>NUCLEOTIDE SEQUENCE [LARGE SCALE GENOMIC DNA]</scope>
    <source>
        <strain evidence="3 4">YIM 121212</strain>
    </source>
</reference>
<keyword evidence="2" id="KW-0560">Oxidoreductase</keyword>